<dbReference type="RefSeq" id="WP_100715072.1">
    <property type="nucleotide sequence ID" value="NZ_NPDY01000022.1"/>
</dbReference>
<organism evidence="4 6">
    <name type="scientific">Leptospira perolatii</name>
    <dbReference type="NCBI Taxonomy" id="2023191"/>
    <lineage>
        <taxon>Bacteria</taxon>
        <taxon>Pseudomonadati</taxon>
        <taxon>Spirochaetota</taxon>
        <taxon>Spirochaetia</taxon>
        <taxon>Leptospirales</taxon>
        <taxon>Leptospiraceae</taxon>
        <taxon>Leptospira</taxon>
    </lineage>
</organism>
<protein>
    <submittedName>
        <fullName evidence="4">2-C-methyl-D-erythritol 4-phosphate cytidylyltransferase</fullName>
    </submittedName>
</protein>
<evidence type="ECO:0000256" key="2">
    <source>
        <dbReference type="ARBA" id="ARBA00022695"/>
    </source>
</evidence>
<reference evidence="5 6" key="1">
    <citation type="submission" date="2017-07" db="EMBL/GenBank/DDBJ databases">
        <title>Leptospira spp. isolated from tropical soils.</title>
        <authorList>
            <person name="Thibeaux R."/>
            <person name="Iraola G."/>
            <person name="Ferres I."/>
            <person name="Bierque E."/>
            <person name="Girault D."/>
            <person name="Soupe-Gilbert M.-E."/>
            <person name="Picardeau M."/>
            <person name="Goarant C."/>
        </authorList>
    </citation>
    <scope>NUCLEOTIDE SEQUENCE [LARGE SCALE GENOMIC DNA]</scope>
    <source>
        <strain evidence="4 6">FH1-B-B1</strain>
        <strain evidence="3 5">FH1-B-C1</strain>
    </source>
</reference>
<keyword evidence="2 4" id="KW-0548">Nucleotidyltransferase</keyword>
<evidence type="ECO:0000313" key="6">
    <source>
        <dbReference type="Proteomes" id="UP000231990"/>
    </source>
</evidence>
<dbReference type="OrthoDB" id="9806837at2"/>
<dbReference type="Pfam" id="PF01128">
    <property type="entry name" value="IspD"/>
    <property type="match status" value="1"/>
</dbReference>
<name>A0A2M9ZIN4_9LEPT</name>
<dbReference type="GO" id="GO:0050518">
    <property type="term" value="F:2-C-methyl-D-erythritol 4-phosphate cytidylyltransferase activity"/>
    <property type="evidence" value="ECO:0007669"/>
    <property type="project" value="TreeGrafter"/>
</dbReference>
<sequence length="236" mass="26813">MNSWFPSESIRVLLLAGGSGTRMGGSRPKQFLELQGKPILLHSLLSFLEWGLTKEIIIVTHPDHMEETEKICSPYLRERDRIVEGGPTRHESTLRGLDSIQIGSNDLIYIHDAARPFVHSEDLNHLGMETERSGLATLATRNHETVLQKEDNKNQFLDRERIWFMKTPQAIRGDLLKKLPRTPGSFEITDLCTWGQHAGLNFALVESHPYNLKITRPEDLPLAEAILPLYQELISS</sequence>
<comment type="caution">
    <text evidence="4">The sequence shown here is derived from an EMBL/GenBank/DDBJ whole genome shotgun (WGS) entry which is preliminary data.</text>
</comment>
<evidence type="ECO:0000256" key="1">
    <source>
        <dbReference type="ARBA" id="ARBA00022679"/>
    </source>
</evidence>
<dbReference type="CDD" id="cd02516">
    <property type="entry name" value="CDP-ME_synthetase"/>
    <property type="match status" value="1"/>
</dbReference>
<dbReference type="AlphaFoldDB" id="A0A2M9ZIN4"/>
<keyword evidence="5" id="KW-1185">Reference proteome</keyword>
<dbReference type="PANTHER" id="PTHR32125:SF4">
    <property type="entry name" value="2-C-METHYL-D-ERYTHRITOL 4-PHOSPHATE CYTIDYLYLTRANSFERASE, CHLOROPLASTIC"/>
    <property type="match status" value="1"/>
</dbReference>
<evidence type="ECO:0000313" key="4">
    <source>
        <dbReference type="EMBL" id="PJZ71925.1"/>
    </source>
</evidence>
<dbReference type="Proteomes" id="UP000231990">
    <property type="component" value="Unassembled WGS sequence"/>
</dbReference>
<dbReference type="Gene3D" id="3.90.550.10">
    <property type="entry name" value="Spore Coat Polysaccharide Biosynthesis Protein SpsA, Chain A"/>
    <property type="match status" value="1"/>
</dbReference>
<dbReference type="EMBL" id="NPDZ01000016">
    <property type="protein sequence ID" value="PJZ71925.1"/>
    <property type="molecule type" value="Genomic_DNA"/>
</dbReference>
<dbReference type="InterPro" id="IPR034683">
    <property type="entry name" value="IspD/TarI"/>
</dbReference>
<accession>A0A2M9ZIN4</accession>
<dbReference type="Proteomes" id="UP000231962">
    <property type="component" value="Unassembled WGS sequence"/>
</dbReference>
<dbReference type="SUPFAM" id="SSF53448">
    <property type="entry name" value="Nucleotide-diphospho-sugar transferases"/>
    <property type="match status" value="1"/>
</dbReference>
<proteinExistence type="predicted"/>
<evidence type="ECO:0000313" key="5">
    <source>
        <dbReference type="Proteomes" id="UP000231962"/>
    </source>
</evidence>
<gene>
    <name evidence="3" type="ORF">CH360_16020</name>
    <name evidence="4" type="ORF">CH373_16980</name>
</gene>
<keyword evidence="1 4" id="KW-0808">Transferase</keyword>
<dbReference type="EMBL" id="NPDY01000022">
    <property type="protein sequence ID" value="PJZ68447.1"/>
    <property type="molecule type" value="Genomic_DNA"/>
</dbReference>
<dbReference type="PANTHER" id="PTHR32125">
    <property type="entry name" value="2-C-METHYL-D-ERYTHRITOL 4-PHOSPHATE CYTIDYLYLTRANSFERASE, CHLOROPLASTIC"/>
    <property type="match status" value="1"/>
</dbReference>
<dbReference type="InterPro" id="IPR029044">
    <property type="entry name" value="Nucleotide-diphossugar_trans"/>
</dbReference>
<evidence type="ECO:0000313" key="3">
    <source>
        <dbReference type="EMBL" id="PJZ68447.1"/>
    </source>
</evidence>
<dbReference type="InterPro" id="IPR050088">
    <property type="entry name" value="IspD/TarI_cytidylyltransf_bact"/>
</dbReference>